<proteinExistence type="predicted"/>
<keyword evidence="2" id="KW-0677">Repeat</keyword>
<keyword evidence="4" id="KW-1185">Reference proteome</keyword>
<dbReference type="Proteomes" id="UP000367750">
    <property type="component" value="Unassembled WGS sequence"/>
</dbReference>
<accession>A0A5J5GD25</accession>
<evidence type="ECO:0000313" key="3">
    <source>
        <dbReference type="EMBL" id="KAA9005927.1"/>
    </source>
</evidence>
<dbReference type="InterPro" id="IPR011004">
    <property type="entry name" value="Trimer_LpxA-like_sf"/>
</dbReference>
<sequence length="203" mass="22452">MVVLLPNRTAEPRTTQDQVITGVKVGKYSYGYQHLIDDNGLLAEVGAFCSINPGAKIVPNHPTEFITTHTFLYVNKDVCIPPENVPGIMNPGETLKLHEISKNGKVHIGHDVWIGTDVVIMPGVTIGNGAIIGANAVVTKDIPDYAVAVGVPAKVQRYRFSEEQIRILNEVQWWNWPDEQIKENFKLFGDNEAFFAKFAPVNA</sequence>
<protein>
    <submittedName>
        <fullName evidence="3">CatB-related O-acetyltransferase</fullName>
    </submittedName>
</protein>
<evidence type="ECO:0000256" key="1">
    <source>
        <dbReference type="ARBA" id="ARBA00022679"/>
    </source>
</evidence>
<organism evidence="3 4">
    <name type="scientific">Paenibacillus spiritus</name>
    <dbReference type="NCBI Taxonomy" id="2496557"/>
    <lineage>
        <taxon>Bacteria</taxon>
        <taxon>Bacillati</taxon>
        <taxon>Bacillota</taxon>
        <taxon>Bacilli</taxon>
        <taxon>Bacillales</taxon>
        <taxon>Paenibacillaceae</taxon>
        <taxon>Paenibacillus</taxon>
    </lineage>
</organism>
<dbReference type="GO" id="GO:0016740">
    <property type="term" value="F:transferase activity"/>
    <property type="evidence" value="ECO:0007669"/>
    <property type="project" value="UniProtKB-KW"/>
</dbReference>
<dbReference type="Pfam" id="PF00132">
    <property type="entry name" value="Hexapep"/>
    <property type="match status" value="1"/>
</dbReference>
<gene>
    <name evidence="3" type="ORF">F4V43_07290</name>
</gene>
<name>A0A5J5GD25_9BACL</name>
<reference evidence="3 4" key="1">
    <citation type="submission" date="2019-09" db="EMBL/GenBank/DDBJ databases">
        <title>Bacillus ochoae sp. nov., Paenibacillus whitsoniae sp. nov., Paenibacillus spiritus sp. nov. Isolated from the Mars Exploration Rover during spacecraft assembly.</title>
        <authorList>
            <person name="Seuylemezian A."/>
            <person name="Vaishampayan P."/>
        </authorList>
    </citation>
    <scope>NUCLEOTIDE SEQUENCE [LARGE SCALE GENOMIC DNA]</scope>
    <source>
        <strain evidence="3 4">MER_111</strain>
    </source>
</reference>
<dbReference type="EMBL" id="VYKK01000007">
    <property type="protein sequence ID" value="KAA9005927.1"/>
    <property type="molecule type" value="Genomic_DNA"/>
</dbReference>
<dbReference type="PROSITE" id="PS00101">
    <property type="entry name" value="HEXAPEP_TRANSFERASES"/>
    <property type="match status" value="1"/>
</dbReference>
<dbReference type="AlphaFoldDB" id="A0A5J5GD25"/>
<dbReference type="Gene3D" id="2.160.10.10">
    <property type="entry name" value="Hexapeptide repeat proteins"/>
    <property type="match status" value="1"/>
</dbReference>
<dbReference type="InterPro" id="IPR001451">
    <property type="entry name" value="Hexapep"/>
</dbReference>
<dbReference type="SUPFAM" id="SSF51161">
    <property type="entry name" value="Trimeric LpxA-like enzymes"/>
    <property type="match status" value="1"/>
</dbReference>
<evidence type="ECO:0000313" key="4">
    <source>
        <dbReference type="Proteomes" id="UP000367750"/>
    </source>
</evidence>
<dbReference type="InterPro" id="IPR050179">
    <property type="entry name" value="Trans_hexapeptide_repeat"/>
</dbReference>
<comment type="caution">
    <text evidence="3">The sequence shown here is derived from an EMBL/GenBank/DDBJ whole genome shotgun (WGS) entry which is preliminary data.</text>
</comment>
<dbReference type="OrthoDB" id="9801697at2"/>
<dbReference type="InterPro" id="IPR018357">
    <property type="entry name" value="Hexapep_transf_CS"/>
</dbReference>
<dbReference type="CDD" id="cd03349">
    <property type="entry name" value="LbH_XAT"/>
    <property type="match status" value="1"/>
</dbReference>
<dbReference type="PANTHER" id="PTHR43300:SF11">
    <property type="entry name" value="ACETYLTRANSFERASE RV3034C-RELATED"/>
    <property type="match status" value="1"/>
</dbReference>
<dbReference type="PANTHER" id="PTHR43300">
    <property type="entry name" value="ACETYLTRANSFERASE"/>
    <property type="match status" value="1"/>
</dbReference>
<evidence type="ECO:0000256" key="2">
    <source>
        <dbReference type="ARBA" id="ARBA00022737"/>
    </source>
</evidence>
<keyword evidence="1 3" id="KW-0808">Transferase</keyword>